<dbReference type="Proteomes" id="UP000324646">
    <property type="component" value="Chromosome"/>
</dbReference>
<organism evidence="3 4">
    <name type="scientific">Crassaminicella thermophila</name>
    <dbReference type="NCBI Taxonomy" id="2599308"/>
    <lineage>
        <taxon>Bacteria</taxon>
        <taxon>Bacillati</taxon>
        <taxon>Bacillota</taxon>
        <taxon>Clostridia</taxon>
        <taxon>Eubacteriales</taxon>
        <taxon>Clostridiaceae</taxon>
        <taxon>Crassaminicella</taxon>
    </lineage>
</organism>
<gene>
    <name evidence="3" type="ORF">FQB35_10265</name>
</gene>
<dbReference type="KEGG" id="crs:FQB35_10265"/>
<feature type="transmembrane region" description="Helical" evidence="1">
    <location>
        <begin position="256"/>
        <end position="288"/>
    </location>
</feature>
<keyword evidence="1" id="KW-1133">Transmembrane helix</keyword>
<evidence type="ECO:0000313" key="3">
    <source>
        <dbReference type="EMBL" id="QEK12682.1"/>
    </source>
</evidence>
<dbReference type="OrthoDB" id="1951827at2"/>
<proteinExistence type="predicted"/>
<feature type="transmembrane region" description="Helical" evidence="1">
    <location>
        <begin position="222"/>
        <end position="244"/>
    </location>
</feature>
<feature type="transmembrane region" description="Helical" evidence="1">
    <location>
        <begin position="64"/>
        <end position="83"/>
    </location>
</feature>
<evidence type="ECO:0000259" key="2">
    <source>
        <dbReference type="Pfam" id="PF10110"/>
    </source>
</evidence>
<evidence type="ECO:0000313" key="4">
    <source>
        <dbReference type="Proteomes" id="UP000324646"/>
    </source>
</evidence>
<feature type="transmembrane region" description="Helical" evidence="1">
    <location>
        <begin position="117"/>
        <end position="137"/>
    </location>
</feature>
<keyword evidence="1" id="KW-0812">Transmembrane</keyword>
<sequence>MQKWFDNKISDAKVLDFSMELYRKKFKSLIGYQILFSIMSIFIVIAGGLICVPLLTWVDFGSTFGFIIFGFVMFIGLVTFVCMNKAGIFHMAYGYVNGEDVGASEAVGKAFSSFKPILRIVTALAVCLLPIIIIMGIGGVKLTTITMLQKKLASGTIWVIVINALVSSFIMAIIGTYLFYAIHIAIFEESKGFESIKKSIRFAKGEVFKNFFRVLSISMFEWGVNLSVYSAIGVISSFVCFLLGKVQGGESIVSQIIMYGIIVRPILNFVLGILLGPVGPIIWTLYYINMKYKTEGLKIDHMIDRLKQKGDEDNFITLDTNIE</sequence>
<keyword evidence="1" id="KW-0472">Membrane</keyword>
<evidence type="ECO:0000256" key="1">
    <source>
        <dbReference type="SAM" id="Phobius"/>
    </source>
</evidence>
<feature type="domain" description="Glycerophosphoryl diester phosphodiesterase membrane" evidence="2">
    <location>
        <begin position="154"/>
        <end position="296"/>
    </location>
</feature>
<feature type="transmembrane region" description="Helical" evidence="1">
    <location>
        <begin position="29"/>
        <end position="58"/>
    </location>
</feature>
<dbReference type="Pfam" id="PF10110">
    <property type="entry name" value="GPDPase_memb"/>
    <property type="match status" value="1"/>
</dbReference>
<accession>A0A5C0SFL7</accession>
<keyword evidence="4" id="KW-1185">Reference proteome</keyword>
<protein>
    <recommendedName>
        <fullName evidence="2">Glycerophosphoryl diester phosphodiesterase membrane domain-containing protein</fullName>
    </recommendedName>
</protein>
<dbReference type="RefSeq" id="WP_148809833.1">
    <property type="nucleotide sequence ID" value="NZ_CP042243.1"/>
</dbReference>
<reference evidence="3 4" key="1">
    <citation type="submission" date="2019-07" db="EMBL/GenBank/DDBJ databases">
        <title>Complete genome of Crassaminicella thermophila SY095.</title>
        <authorList>
            <person name="Li X."/>
        </authorList>
    </citation>
    <scope>NUCLEOTIDE SEQUENCE [LARGE SCALE GENOMIC DNA]</scope>
    <source>
        <strain evidence="3 4">SY095</strain>
    </source>
</reference>
<dbReference type="EMBL" id="CP042243">
    <property type="protein sequence ID" value="QEK12682.1"/>
    <property type="molecule type" value="Genomic_DNA"/>
</dbReference>
<name>A0A5C0SFL7_CRATE</name>
<feature type="transmembrane region" description="Helical" evidence="1">
    <location>
        <begin position="157"/>
        <end position="182"/>
    </location>
</feature>
<dbReference type="InterPro" id="IPR018476">
    <property type="entry name" value="GlyceroP-diester-Pdiesterase_M"/>
</dbReference>
<dbReference type="AlphaFoldDB" id="A0A5C0SFL7"/>